<evidence type="ECO:0000313" key="2">
    <source>
        <dbReference type="Proteomes" id="UP001500604"/>
    </source>
</evidence>
<comment type="caution">
    <text evidence="1">The sequence shown here is derived from an EMBL/GenBank/DDBJ whole genome shotgun (WGS) entry which is preliminary data.</text>
</comment>
<dbReference type="EMBL" id="BAABFL010000420">
    <property type="protein sequence ID" value="GAA4650787.1"/>
    <property type="molecule type" value="Genomic_DNA"/>
</dbReference>
<dbReference type="RefSeq" id="WP_345197032.1">
    <property type="nucleotide sequence ID" value="NZ_BAABFL010000420.1"/>
</dbReference>
<reference evidence="2" key="1">
    <citation type="journal article" date="2019" name="Int. J. Syst. Evol. Microbiol.">
        <title>The Global Catalogue of Microorganisms (GCM) 10K type strain sequencing project: providing services to taxonomists for standard genome sequencing and annotation.</title>
        <authorList>
            <consortium name="The Broad Institute Genomics Platform"/>
            <consortium name="The Broad Institute Genome Sequencing Center for Infectious Disease"/>
            <person name="Wu L."/>
            <person name="Ma J."/>
        </authorList>
    </citation>
    <scope>NUCLEOTIDE SEQUENCE [LARGE SCALE GENOMIC DNA]</scope>
    <source>
        <strain evidence="2">JCM 17805</strain>
    </source>
</reference>
<protein>
    <submittedName>
        <fullName evidence="1">Uncharacterized protein</fullName>
    </submittedName>
</protein>
<sequence length="444" mass="50359">MWEIIFNLRHDDVDSISFFNAQSSGSESDFCSLRSEEPFAFASVNRRQIPHQQRDFQPNRTLCSRMVVALCDYLMHVVYYCACIINCNAIDEARILRQNYDEIVGMSQYPDKGIRRSNPRGVICGTVGSASYFAALLMQRHGLARVTHIGTSELYVVRFSQWGGLWALGNFDDCRGHIHVYYQLMKTFNEVVTYAACESISRDTTTLEQQFRSLEHETADNNIDSIGALEFDSYQTLRRERAMLVGNMFMSSLQTFAREEDKKAIAQNEFDKALRDLEQLGTRGIDFFLIASARLNFWLSILYRLDGKTALEPDSIAIAIEQRWREQRNGQRFRVPEYIRQAVDPIMRLEADELNNMGRRLKASVPLIIVLLCERSGHPHTGREGAPDTQTALEIQNAIRQFSHLGLGPDLSAVPNNSHCEPTDCAGSVTALADADQSQVLSLC</sequence>
<dbReference type="Proteomes" id="UP001500604">
    <property type="component" value="Unassembled WGS sequence"/>
</dbReference>
<evidence type="ECO:0000313" key="1">
    <source>
        <dbReference type="EMBL" id="GAA4650787.1"/>
    </source>
</evidence>
<accession>A0ABP8V4G8</accession>
<keyword evidence="2" id="KW-1185">Reference proteome</keyword>
<organism evidence="1 2">
    <name type="scientific">Kistimonas scapharcae</name>
    <dbReference type="NCBI Taxonomy" id="1036133"/>
    <lineage>
        <taxon>Bacteria</taxon>
        <taxon>Pseudomonadati</taxon>
        <taxon>Pseudomonadota</taxon>
        <taxon>Gammaproteobacteria</taxon>
        <taxon>Oceanospirillales</taxon>
        <taxon>Endozoicomonadaceae</taxon>
        <taxon>Kistimonas</taxon>
    </lineage>
</organism>
<proteinExistence type="predicted"/>
<name>A0ABP8V4G8_9GAMM</name>
<gene>
    <name evidence="1" type="ORF">GCM10023116_30700</name>
</gene>